<accession>A0ABM8GN23</accession>
<reference evidence="3" key="1">
    <citation type="journal article" date="2019" name="Int. J. Syst. Evol. Microbiol.">
        <title>The Global Catalogue of Microorganisms (GCM) 10K type strain sequencing project: providing services to taxonomists for standard genome sequencing and annotation.</title>
        <authorList>
            <consortium name="The Broad Institute Genomics Platform"/>
            <consortium name="The Broad Institute Genome Sequencing Center for Infectious Disease"/>
            <person name="Wu L."/>
            <person name="Ma J."/>
        </authorList>
    </citation>
    <scope>NUCLEOTIDE SEQUENCE [LARGE SCALE GENOMIC DNA]</scope>
    <source>
        <strain evidence="3">NBRC 108728</strain>
    </source>
</reference>
<organism evidence="2 3">
    <name type="scientific">Frondihabitans sucicola</name>
    <dbReference type="NCBI Taxonomy" id="1268041"/>
    <lineage>
        <taxon>Bacteria</taxon>
        <taxon>Bacillati</taxon>
        <taxon>Actinomycetota</taxon>
        <taxon>Actinomycetes</taxon>
        <taxon>Micrococcales</taxon>
        <taxon>Microbacteriaceae</taxon>
        <taxon>Frondihabitans</taxon>
    </lineage>
</organism>
<evidence type="ECO:0000313" key="3">
    <source>
        <dbReference type="Proteomes" id="UP001321486"/>
    </source>
</evidence>
<dbReference type="InterPro" id="IPR059125">
    <property type="entry name" value="Ferritin_actino"/>
</dbReference>
<keyword evidence="3" id="KW-1185">Reference proteome</keyword>
<feature type="domain" description="Ferritin-like" evidence="1">
    <location>
        <begin position="18"/>
        <end position="178"/>
    </location>
</feature>
<dbReference type="EMBL" id="AP027732">
    <property type="protein sequence ID" value="BDZ49847.1"/>
    <property type="molecule type" value="Genomic_DNA"/>
</dbReference>
<protein>
    <submittedName>
        <fullName evidence="2">Hydroxylase</fullName>
    </submittedName>
</protein>
<dbReference type="Pfam" id="PF13794">
    <property type="entry name" value="MiaE_2"/>
    <property type="match status" value="1"/>
</dbReference>
<dbReference type="InterPro" id="IPR012347">
    <property type="entry name" value="Ferritin-like"/>
</dbReference>
<evidence type="ECO:0000313" key="2">
    <source>
        <dbReference type="EMBL" id="BDZ49847.1"/>
    </source>
</evidence>
<name>A0ABM8GN23_9MICO</name>
<sequence length="215" mass="23091">MVSRVELGDFTPDLDVYLGLAAYLQLALFESLGRASSIAPSTRAKALTGLVATSTLERHKALLVEIERAGKDASDVMQPHTDVIDDFQHRTGGGDWHETMLATFVGAGLLNDVFSRLAAGLPADYRERVVAALEWNAATDEAEIVAELSLAIGADPKLASRLALWGRRLVGDTLLVARAAISASHESADDERLEPVFTELIAAHTRRMDSLGLTA</sequence>
<gene>
    <name evidence="2" type="ORF">GCM10025867_20880</name>
</gene>
<dbReference type="Proteomes" id="UP001321486">
    <property type="component" value="Chromosome"/>
</dbReference>
<dbReference type="Gene3D" id="1.20.1260.10">
    <property type="match status" value="1"/>
</dbReference>
<evidence type="ECO:0000259" key="1">
    <source>
        <dbReference type="Pfam" id="PF13794"/>
    </source>
</evidence>
<proteinExistence type="predicted"/>